<reference evidence="1" key="1">
    <citation type="submission" date="2017-08" db="EMBL/GenBank/DDBJ databases">
        <title>Haloferax marisrubri sp. nov., isolated from the Discovery deep brine-seawater interface in the Red Sea.</title>
        <authorList>
            <person name="Zhang G."/>
            <person name="Stingl U."/>
        </authorList>
    </citation>
    <scope>NUCLEOTIDE SEQUENCE [LARGE SCALE GENOMIC DNA]</scope>
    <source>
        <strain evidence="1">SB3</strain>
    </source>
</reference>
<dbReference type="SUPFAM" id="SSF46785">
    <property type="entry name" value="Winged helix' DNA-binding domain"/>
    <property type="match status" value="1"/>
</dbReference>
<evidence type="ECO:0000313" key="2">
    <source>
        <dbReference type="Proteomes" id="UP000053621"/>
    </source>
</evidence>
<dbReference type="AlphaFoldDB" id="A0A2P4NKY9"/>
<comment type="caution">
    <text evidence="1">The sequence shown here is derived from an EMBL/GenBank/DDBJ whole genome shotgun (WGS) entry which is preliminary data.</text>
</comment>
<proteinExistence type="predicted"/>
<dbReference type="EMBL" id="LOPW02000022">
    <property type="protein sequence ID" value="POG53805.1"/>
    <property type="molecule type" value="Genomic_DNA"/>
</dbReference>
<sequence>MRPRIDWMTRADDAILELLSEAGIAANPSTIAFNIDYNNRYISQRCRILSENGLVERVHDTKAMYRITELGERYLAGDLSKVDLE</sequence>
<dbReference type="Gene3D" id="1.10.10.10">
    <property type="entry name" value="Winged helix-like DNA-binding domain superfamily/Winged helix DNA-binding domain"/>
    <property type="match status" value="1"/>
</dbReference>
<dbReference type="InterPro" id="IPR036390">
    <property type="entry name" value="WH_DNA-bd_sf"/>
</dbReference>
<accession>A0A2P4NKY9</accession>
<protein>
    <submittedName>
        <fullName evidence="1">MarR family transcriptional regulator</fullName>
    </submittedName>
</protein>
<name>A0A2P4NKY9_9EURY</name>
<dbReference type="InterPro" id="IPR036388">
    <property type="entry name" value="WH-like_DNA-bd_sf"/>
</dbReference>
<gene>
    <name evidence="1" type="ORF">AUR65_018705</name>
</gene>
<organism evidence="1 2">
    <name type="scientific">Haloferax marisrubri</name>
    <dbReference type="NCBI Taxonomy" id="1544719"/>
    <lineage>
        <taxon>Archaea</taxon>
        <taxon>Methanobacteriati</taxon>
        <taxon>Methanobacteriota</taxon>
        <taxon>Stenosarchaea group</taxon>
        <taxon>Halobacteria</taxon>
        <taxon>Halobacteriales</taxon>
        <taxon>Haloferacaceae</taxon>
        <taxon>Haloferax</taxon>
    </lineage>
</organism>
<evidence type="ECO:0000313" key="1">
    <source>
        <dbReference type="EMBL" id="POG53805.1"/>
    </source>
</evidence>
<dbReference type="Proteomes" id="UP000053621">
    <property type="component" value="Unassembled WGS sequence"/>
</dbReference>
<keyword evidence="2" id="KW-1185">Reference proteome</keyword>